<comment type="caution">
    <text evidence="2">The sequence shown here is derived from an EMBL/GenBank/DDBJ whole genome shotgun (WGS) entry which is preliminary data.</text>
</comment>
<feature type="region of interest" description="Disordered" evidence="1">
    <location>
        <begin position="1"/>
        <end position="23"/>
    </location>
</feature>
<name>A0A1Y2BZ98_9FUNG</name>
<dbReference type="OrthoDB" id="2101756at2759"/>
<gene>
    <name evidence="2" type="ORF">BCR33DRAFT_719505</name>
</gene>
<dbReference type="Proteomes" id="UP000193642">
    <property type="component" value="Unassembled WGS sequence"/>
</dbReference>
<evidence type="ECO:0000256" key="1">
    <source>
        <dbReference type="SAM" id="MobiDB-lite"/>
    </source>
</evidence>
<protein>
    <submittedName>
        <fullName evidence="2">Uncharacterized protein</fullName>
    </submittedName>
</protein>
<proteinExistence type="predicted"/>
<dbReference type="EMBL" id="MCGO01000036">
    <property type="protein sequence ID" value="ORY40090.1"/>
    <property type="molecule type" value="Genomic_DNA"/>
</dbReference>
<sequence>MNFSPPIPGASEMEAPDPYGRPPVQYAARKNPDPDFFLPVKYKVPKGTRALCCVRMHLENAPDYYSLVRPEFLGDKIPEDVYRARMVALNEDLAVKGAPSIKKLRDFGRWSNWIGWTIFLAGLVAGFKTGEPIIVVACVVAKIVLMWMPLTADYVEMIKEHTERWNEEDAAAGRGWYCKMLPWRNGELQTLLTCTLNYYEILPSEVPLDGVQIVGVGEVLPKYAERKDY</sequence>
<accession>A0A1Y2BZ98</accession>
<dbReference type="AlphaFoldDB" id="A0A1Y2BZ98"/>
<evidence type="ECO:0000313" key="2">
    <source>
        <dbReference type="EMBL" id="ORY40090.1"/>
    </source>
</evidence>
<evidence type="ECO:0000313" key="3">
    <source>
        <dbReference type="Proteomes" id="UP000193642"/>
    </source>
</evidence>
<keyword evidence="3" id="KW-1185">Reference proteome</keyword>
<reference evidence="2 3" key="1">
    <citation type="submission" date="2016-07" db="EMBL/GenBank/DDBJ databases">
        <title>Pervasive Adenine N6-methylation of Active Genes in Fungi.</title>
        <authorList>
            <consortium name="DOE Joint Genome Institute"/>
            <person name="Mondo S.J."/>
            <person name="Dannebaum R.O."/>
            <person name="Kuo R.C."/>
            <person name="Labutti K."/>
            <person name="Haridas S."/>
            <person name="Kuo A."/>
            <person name="Salamov A."/>
            <person name="Ahrendt S.R."/>
            <person name="Lipzen A."/>
            <person name="Sullivan W."/>
            <person name="Andreopoulos W.B."/>
            <person name="Clum A."/>
            <person name="Lindquist E."/>
            <person name="Daum C."/>
            <person name="Ramamoorthy G.K."/>
            <person name="Gryganskyi A."/>
            <person name="Culley D."/>
            <person name="Magnuson J.K."/>
            <person name="James T.Y."/>
            <person name="O'Malley M.A."/>
            <person name="Stajich J.E."/>
            <person name="Spatafora J.W."/>
            <person name="Visel A."/>
            <person name="Grigoriev I.V."/>
        </authorList>
    </citation>
    <scope>NUCLEOTIDE SEQUENCE [LARGE SCALE GENOMIC DNA]</scope>
    <source>
        <strain evidence="2 3">JEL800</strain>
    </source>
</reference>
<organism evidence="2 3">
    <name type="scientific">Rhizoclosmatium globosum</name>
    <dbReference type="NCBI Taxonomy" id="329046"/>
    <lineage>
        <taxon>Eukaryota</taxon>
        <taxon>Fungi</taxon>
        <taxon>Fungi incertae sedis</taxon>
        <taxon>Chytridiomycota</taxon>
        <taxon>Chytridiomycota incertae sedis</taxon>
        <taxon>Chytridiomycetes</taxon>
        <taxon>Chytridiales</taxon>
        <taxon>Chytriomycetaceae</taxon>
        <taxon>Rhizoclosmatium</taxon>
    </lineage>
</organism>